<dbReference type="Proteomes" id="UP000651977">
    <property type="component" value="Unassembled WGS sequence"/>
</dbReference>
<gene>
    <name evidence="2" type="ORF">GCM10007414_25840</name>
</gene>
<evidence type="ECO:0000313" key="2">
    <source>
        <dbReference type="EMBL" id="GGB11226.1"/>
    </source>
</evidence>
<protein>
    <submittedName>
        <fullName evidence="2">SirB family protein</fullName>
    </submittedName>
</protein>
<comment type="caution">
    <text evidence="2">The sequence shown here is derived from an EMBL/GenBank/DDBJ whole genome shotgun (WGS) entry which is preliminary data.</text>
</comment>
<keyword evidence="1" id="KW-1133">Transmembrane helix</keyword>
<dbReference type="InterPro" id="IPR007360">
    <property type="entry name" value="SirB"/>
</dbReference>
<feature type="transmembrane region" description="Helical" evidence="1">
    <location>
        <begin position="99"/>
        <end position="120"/>
    </location>
</feature>
<sequence length="129" mass="14492">MLEYYPVVKHLHMSLAMLSILGFMFRWILALFGSSLLNKTWLKVIPHIVDTALLLAAITLCVMLQQYPLVEAWLTTKVVLLVLYILLGMFALKRAPNQWVRLFAGMAAIAVFAQLLAVAFSRSPLGLFA</sequence>
<dbReference type="PANTHER" id="PTHR39594:SF1">
    <property type="entry name" value="PROTEIN YCHQ"/>
    <property type="match status" value="1"/>
</dbReference>
<proteinExistence type="predicted"/>
<keyword evidence="3" id="KW-1185">Reference proteome</keyword>
<reference evidence="3" key="1">
    <citation type="journal article" date="2019" name="Int. J. Syst. Evol. Microbiol.">
        <title>The Global Catalogue of Microorganisms (GCM) 10K type strain sequencing project: providing services to taxonomists for standard genome sequencing and annotation.</title>
        <authorList>
            <consortium name="The Broad Institute Genomics Platform"/>
            <consortium name="The Broad Institute Genome Sequencing Center for Infectious Disease"/>
            <person name="Wu L."/>
            <person name="Ma J."/>
        </authorList>
    </citation>
    <scope>NUCLEOTIDE SEQUENCE [LARGE SCALE GENOMIC DNA]</scope>
    <source>
        <strain evidence="3">CGMCC 1.10131</strain>
    </source>
</reference>
<dbReference type="RefSeq" id="WP_055733216.1">
    <property type="nucleotide sequence ID" value="NZ_BMDY01000015.1"/>
</dbReference>
<feature type="transmembrane region" description="Helical" evidence="1">
    <location>
        <begin position="44"/>
        <end position="66"/>
    </location>
</feature>
<name>A0ABQ1I3N8_9ALTE</name>
<evidence type="ECO:0000313" key="3">
    <source>
        <dbReference type="Proteomes" id="UP000651977"/>
    </source>
</evidence>
<dbReference type="PANTHER" id="PTHR39594">
    <property type="entry name" value="PROTEIN YCHQ"/>
    <property type="match status" value="1"/>
</dbReference>
<feature type="transmembrane region" description="Helical" evidence="1">
    <location>
        <begin position="72"/>
        <end position="92"/>
    </location>
</feature>
<keyword evidence="1" id="KW-0472">Membrane</keyword>
<dbReference type="EMBL" id="BMDY01000015">
    <property type="protein sequence ID" value="GGB11226.1"/>
    <property type="molecule type" value="Genomic_DNA"/>
</dbReference>
<accession>A0ABQ1I3N8</accession>
<feature type="transmembrane region" description="Helical" evidence="1">
    <location>
        <begin position="12"/>
        <end position="32"/>
    </location>
</feature>
<organism evidence="2 3">
    <name type="scientific">Agarivorans gilvus</name>
    <dbReference type="NCBI Taxonomy" id="680279"/>
    <lineage>
        <taxon>Bacteria</taxon>
        <taxon>Pseudomonadati</taxon>
        <taxon>Pseudomonadota</taxon>
        <taxon>Gammaproteobacteria</taxon>
        <taxon>Alteromonadales</taxon>
        <taxon>Alteromonadaceae</taxon>
        <taxon>Agarivorans</taxon>
    </lineage>
</organism>
<evidence type="ECO:0000256" key="1">
    <source>
        <dbReference type="SAM" id="Phobius"/>
    </source>
</evidence>
<dbReference type="PIRSF" id="PIRSF005610">
    <property type="entry name" value="SirB"/>
    <property type="match status" value="1"/>
</dbReference>
<dbReference type="Pfam" id="PF04247">
    <property type="entry name" value="SirB"/>
    <property type="match status" value="1"/>
</dbReference>
<keyword evidence="1" id="KW-0812">Transmembrane</keyword>